<dbReference type="Pfam" id="PF22516">
    <property type="entry name" value="PreP_C"/>
    <property type="match status" value="1"/>
</dbReference>
<dbReference type="Proteomes" id="UP000255036">
    <property type="component" value="Unassembled WGS sequence"/>
</dbReference>
<dbReference type="Pfam" id="PF05193">
    <property type="entry name" value="Peptidase_M16_C"/>
    <property type="match status" value="1"/>
</dbReference>
<accession>A0A371AZ22</accession>
<name>A0A371AZ22_9FIRM</name>
<dbReference type="Pfam" id="PF08367">
    <property type="entry name" value="M16C_assoc"/>
    <property type="match status" value="1"/>
</dbReference>
<dbReference type="PANTHER" id="PTHR43016:SF13">
    <property type="entry name" value="PRESEQUENCE PROTEASE, MITOCHONDRIAL"/>
    <property type="match status" value="1"/>
</dbReference>
<dbReference type="GO" id="GO:0046872">
    <property type="term" value="F:metal ion binding"/>
    <property type="evidence" value="ECO:0007669"/>
    <property type="project" value="InterPro"/>
</dbReference>
<reference evidence="2 3" key="1">
    <citation type="submission" date="2018-07" db="EMBL/GenBank/DDBJ databases">
        <title>Anaerosacharophilus polymeroproducens gen. nov. sp. nov., an anaerobic bacterium isolated from salt field.</title>
        <authorList>
            <person name="Kim W."/>
            <person name="Yang S.-H."/>
            <person name="Oh J."/>
            <person name="Lee J.-H."/>
            <person name="Kwon K.K."/>
        </authorList>
    </citation>
    <scope>NUCLEOTIDE SEQUENCE [LARGE SCALE GENOMIC DNA]</scope>
    <source>
        <strain evidence="2 3">MCWD5</strain>
    </source>
</reference>
<evidence type="ECO:0000313" key="2">
    <source>
        <dbReference type="EMBL" id="RDU24844.1"/>
    </source>
</evidence>
<dbReference type="Pfam" id="PF00675">
    <property type="entry name" value="Peptidase_M16"/>
    <property type="match status" value="1"/>
</dbReference>
<organism evidence="2 3">
    <name type="scientific">Anaerosacchariphilus polymeriproducens</name>
    <dbReference type="NCBI Taxonomy" id="1812858"/>
    <lineage>
        <taxon>Bacteria</taxon>
        <taxon>Bacillati</taxon>
        <taxon>Bacillota</taxon>
        <taxon>Clostridia</taxon>
        <taxon>Lachnospirales</taxon>
        <taxon>Lachnospiraceae</taxon>
        <taxon>Anaerosacchariphilus</taxon>
    </lineage>
</organism>
<dbReference type="InterPro" id="IPR007863">
    <property type="entry name" value="Peptidase_M16_C"/>
</dbReference>
<evidence type="ECO:0000259" key="1">
    <source>
        <dbReference type="SMART" id="SM01264"/>
    </source>
</evidence>
<dbReference type="InterPro" id="IPR055130">
    <property type="entry name" value="PreP_C"/>
</dbReference>
<dbReference type="AlphaFoldDB" id="A0A371AZ22"/>
<feature type="domain" description="Peptidase M16C associated" evidence="1">
    <location>
        <begin position="462"/>
        <end position="712"/>
    </location>
</feature>
<dbReference type="FunFam" id="3.30.830.10:FF:000034">
    <property type="entry name" value="presequence protease 1, chloroplastic/mitochondrial"/>
    <property type="match status" value="1"/>
</dbReference>
<keyword evidence="3" id="KW-1185">Reference proteome</keyword>
<dbReference type="RefSeq" id="WP_115480591.1">
    <property type="nucleotide sequence ID" value="NZ_QRCT01000010.1"/>
</dbReference>
<dbReference type="InterPro" id="IPR011765">
    <property type="entry name" value="Pept_M16_N"/>
</dbReference>
<evidence type="ECO:0000313" key="3">
    <source>
        <dbReference type="Proteomes" id="UP000255036"/>
    </source>
</evidence>
<dbReference type="GO" id="GO:0016485">
    <property type="term" value="P:protein processing"/>
    <property type="evidence" value="ECO:0007669"/>
    <property type="project" value="TreeGrafter"/>
</dbReference>
<dbReference type="Gene3D" id="3.30.830.10">
    <property type="entry name" value="Metalloenzyme, LuxS/M16 peptidase-like"/>
    <property type="match status" value="4"/>
</dbReference>
<sequence length="974" mass="111852">MDIKKVKEYQLLEEKTIHEINSKGYLLKHNKSGARVTIISNDDINKVFYIGFRTPPEDSTGVAHILEHSVLCGSKKFPLKDPFVELAKGSLNTFLNAMTYPDKTVYPVASCNDKDFQNLISVYMDAVFYPNIYKKEEIFQQEGWHYELESEKDPLKISGVVYNEMKGAFSSPEGVLEREILNSLFPDTSYAVESGGDPEVIPELTYEQFLDFHKKYYHPTNSYIYLYGNMDIEEKLKWLDQEYLSEYDIAVVDSEIKLQKPFEKTSETQKLYSITSTESEEDNTYLSFNKVIGTSLDKKLYLAFQILEYALLTAPGAPLKKALLDAKIGKDIMGSYDNGVYQPIFSIIAKNSNLTDKYRFLSIIEDTLKTQVKNKINRNALKAGINYYEFKYREADYGNYPKGLIYGLECFDSWLYDEMKPFLHLESKETFDFLKNQLETDYFEKLIQEYLIDNTHASVVIAKPEKGLTAKMEQELELKLEKYKSSLTKEEINQLIEDTKNLREYQDEPSSKEDLEKIPLLELKDIRKEALPLSNNEVDLDGIKVLHHNIPTNGIGYIKLLFDARNISKEDIPYLGILKSVLGYVDTKNYEYAELSNEINMNTGGFSVGIGTFTNVKDLGDFEFRLEVKVKAFYEKLDVAFKMLKEVIFTSKLEDEKRLYEIVAQLKSRLQMSMNTSGHSIASVRAMSYFSKTALLNDMTSGVAFYRVIESIENDFEAKKEILISKLKGLVKQLFTPDNLLISFTAEEEGFKPFEAEVKSLKDELYEPCDDKKPFELLCKQENEGFKASSKVQYVSMAGNFIQAGFSYTGVMKVLKIILSYDYLWMNVRVKGGAYGCMSGFTKAGDSYFASYRDPNLEKTIETFLNTPEYLKNFQVGERDMLKYIIGTVSDLDNPLNPAAQGSRSLSSYLNNITYEDIQKERDEILGTTQEDIRKLTDIVKTVIEQNNLCVIGNEEKLEEQKSLFQKLENLYTT</sequence>
<dbReference type="SMART" id="SM01264">
    <property type="entry name" value="M16C_associated"/>
    <property type="match status" value="1"/>
</dbReference>
<proteinExistence type="predicted"/>
<comment type="caution">
    <text evidence="2">The sequence shown here is derived from an EMBL/GenBank/DDBJ whole genome shotgun (WGS) entry which is preliminary data.</text>
</comment>
<dbReference type="EMBL" id="QRCT01000010">
    <property type="protein sequence ID" value="RDU24844.1"/>
    <property type="molecule type" value="Genomic_DNA"/>
</dbReference>
<dbReference type="PANTHER" id="PTHR43016">
    <property type="entry name" value="PRESEQUENCE PROTEASE"/>
    <property type="match status" value="1"/>
</dbReference>
<dbReference type="GO" id="GO:0004222">
    <property type="term" value="F:metalloendopeptidase activity"/>
    <property type="evidence" value="ECO:0007669"/>
    <property type="project" value="TreeGrafter"/>
</dbReference>
<dbReference type="InterPro" id="IPR013578">
    <property type="entry name" value="Peptidase_M16C_assoc"/>
</dbReference>
<dbReference type="InterPro" id="IPR011249">
    <property type="entry name" value="Metalloenz_LuxS/M16"/>
</dbReference>
<protein>
    <submittedName>
        <fullName evidence="2">Insulinase family protein</fullName>
    </submittedName>
</protein>
<dbReference type="SUPFAM" id="SSF63411">
    <property type="entry name" value="LuxS/MPP-like metallohydrolase"/>
    <property type="match status" value="4"/>
</dbReference>
<dbReference type="OrthoDB" id="9762027at2"/>
<gene>
    <name evidence="2" type="ORF">DWV06_02380</name>
</gene>